<feature type="compositionally biased region" description="Pro residues" evidence="1">
    <location>
        <begin position="71"/>
        <end position="83"/>
    </location>
</feature>
<feature type="transmembrane region" description="Helical" evidence="2">
    <location>
        <begin position="7"/>
        <end position="25"/>
    </location>
</feature>
<dbReference type="Proteomes" id="UP000604046">
    <property type="component" value="Unassembled WGS sequence"/>
</dbReference>
<sequence length="667" mass="73126">MRRCFKIAAGVVLPATAFVCAYFLSSTFRPSIRQKFLAPTAAPAPEAQFSRFSPITTTGATMGSWVQSPGPGDPLPGRSPPPTSVGSVDPFTDATAVATLTTATAPTTTAAATTATTLTTTQIEFVLPDMLGENGRPSEPVEHVNPSSATTTQRPLVDEPSAIGGDARVRVPAVSWQPLGPSDRFRFTAQTLPPFRQCEEEHLGMHRWKKLQARSITLCSGGVSKITCVRQLPSPKVYVCEFHNIVELLAPQGTLRWVAQCFLQKEVDRRLLFNELSPKHPLLNLDIRRELGAKQLSKAITIVESIPGNADLADHVVASLQWKARKNATTREGLTFLSTGDCNTGNPGHCQADQDNLFIVQHMLPTTFGREDTRVVLYIGFGTSRYGARNPGRPHFFEDWKALASEVITASHMPEFPTLSLKSEAYVQPVGTLVTGPAGMTGPHWTRFNQPGLCEGRNPILLGHQMAAIPFFESEWRRDPERYGDACSFLQKVSAEYSLHLFNAKACKIDAEQSNFYLWLSRIPRTCHGVSFPSDDCRKNRGVSNGLDLATQLSKRYPQHTVLYVNVGPVPYLDQVFLIRLANTIIAAHGGAAWNAARWLNEALQQRIVEIMPIGGPSETCSLTKMFGGRYSFVTCRDCRTPKNGVLKFEALLSALETSAKVSCRGV</sequence>
<evidence type="ECO:0000313" key="3">
    <source>
        <dbReference type="EMBL" id="CAE7361616.1"/>
    </source>
</evidence>
<keyword evidence="2" id="KW-0472">Membrane</keyword>
<comment type="caution">
    <text evidence="3">The sequence shown here is derived from an EMBL/GenBank/DDBJ whole genome shotgun (WGS) entry which is preliminary data.</text>
</comment>
<feature type="compositionally biased region" description="Polar residues" evidence="1">
    <location>
        <begin position="145"/>
        <end position="154"/>
    </location>
</feature>
<keyword evidence="2" id="KW-0812">Transmembrane</keyword>
<proteinExistence type="predicted"/>
<gene>
    <name evidence="3" type="primary">agaB34</name>
    <name evidence="3" type="ORF">SNAT2548_LOCUS19472</name>
</gene>
<dbReference type="OrthoDB" id="424452at2759"/>
<keyword evidence="2" id="KW-1133">Transmembrane helix</keyword>
<reference evidence="3" key="1">
    <citation type="submission" date="2021-02" db="EMBL/GenBank/DDBJ databases">
        <authorList>
            <person name="Dougan E. K."/>
            <person name="Rhodes N."/>
            <person name="Thang M."/>
            <person name="Chan C."/>
        </authorList>
    </citation>
    <scope>NUCLEOTIDE SEQUENCE</scope>
</reference>
<evidence type="ECO:0000256" key="1">
    <source>
        <dbReference type="SAM" id="MobiDB-lite"/>
    </source>
</evidence>
<protein>
    <submittedName>
        <fullName evidence="3">AgaB34 protein</fullName>
    </submittedName>
</protein>
<accession>A0A812Q1H0</accession>
<evidence type="ECO:0000256" key="2">
    <source>
        <dbReference type="SAM" id="Phobius"/>
    </source>
</evidence>
<feature type="region of interest" description="Disordered" evidence="1">
    <location>
        <begin position="130"/>
        <end position="164"/>
    </location>
</feature>
<dbReference type="EMBL" id="CAJNDS010002179">
    <property type="protein sequence ID" value="CAE7361616.1"/>
    <property type="molecule type" value="Genomic_DNA"/>
</dbReference>
<name>A0A812Q1H0_9DINO</name>
<evidence type="ECO:0000313" key="4">
    <source>
        <dbReference type="Proteomes" id="UP000604046"/>
    </source>
</evidence>
<keyword evidence="4" id="KW-1185">Reference proteome</keyword>
<dbReference type="AlphaFoldDB" id="A0A812Q1H0"/>
<organism evidence="3 4">
    <name type="scientific">Symbiodinium natans</name>
    <dbReference type="NCBI Taxonomy" id="878477"/>
    <lineage>
        <taxon>Eukaryota</taxon>
        <taxon>Sar</taxon>
        <taxon>Alveolata</taxon>
        <taxon>Dinophyceae</taxon>
        <taxon>Suessiales</taxon>
        <taxon>Symbiodiniaceae</taxon>
        <taxon>Symbiodinium</taxon>
    </lineage>
</organism>
<feature type="region of interest" description="Disordered" evidence="1">
    <location>
        <begin position="60"/>
        <end position="90"/>
    </location>
</feature>